<sequence length="240" mass="26620">MNIQICKFGGTSLSNDERCQYALNICKEKAKQGKVIVVVSAMGRYGDPYATDTLASLGNEYLSEQETARLLSMGELVSSIRFCSKLRACGINAYALSFKETGILTDDNYLCANVVSMDSHDFKQMLDAYDVLVVCGFIGMNSIGEITTLGRGGSDYTAVLVAKMLDVSEVEIYTDVDGVYDSDPKINKNAKKYKEITYHHMLALHCRVIHDRCIDFAAQNHIRIFLKGTFSDDVGTIIKR</sequence>
<keyword evidence="6" id="KW-0067">ATP-binding</keyword>
<dbReference type="GeneID" id="94440027"/>
<dbReference type="PROSITE" id="PS00324">
    <property type="entry name" value="ASPARTOKINASE"/>
    <property type="match status" value="1"/>
</dbReference>
<keyword evidence="11" id="KW-1185">Reference proteome</keyword>
<comment type="caution">
    <text evidence="10">The sequence shown here is derived from an EMBL/GenBank/DDBJ whole genome shotgun (WGS) entry which is preliminary data.</text>
</comment>
<dbReference type="InterPro" id="IPR036393">
    <property type="entry name" value="AceGlu_kinase-like_sf"/>
</dbReference>
<dbReference type="STRING" id="1034346.GCA_000313565_00345"/>
<feature type="domain" description="Aspartate/glutamate/uridylate kinase" evidence="8">
    <location>
        <begin position="3"/>
        <end position="226"/>
    </location>
</feature>
<dbReference type="PANTHER" id="PTHR21499:SF3">
    <property type="entry name" value="ASPARTOKINASE"/>
    <property type="match status" value="1"/>
</dbReference>
<evidence type="ECO:0000256" key="6">
    <source>
        <dbReference type="ARBA" id="ARBA00022840"/>
    </source>
</evidence>
<dbReference type="Proteomes" id="UP001276902">
    <property type="component" value="Unassembled WGS sequence"/>
</dbReference>
<evidence type="ECO:0000313" key="10">
    <source>
        <dbReference type="EMBL" id="PXX81734.1"/>
    </source>
</evidence>
<dbReference type="GO" id="GO:0009089">
    <property type="term" value="P:lysine biosynthetic process via diaminopimelate"/>
    <property type="evidence" value="ECO:0007669"/>
    <property type="project" value="TreeGrafter"/>
</dbReference>
<organism evidence="10 11">
    <name type="scientific">Dielma fastidiosa</name>
    <dbReference type="NCBI Taxonomy" id="1034346"/>
    <lineage>
        <taxon>Bacteria</taxon>
        <taxon>Bacillati</taxon>
        <taxon>Bacillota</taxon>
        <taxon>Erysipelotrichia</taxon>
        <taxon>Erysipelotrichales</taxon>
        <taxon>Erysipelotrichaceae</taxon>
        <taxon>Dielma</taxon>
    </lineage>
</organism>
<evidence type="ECO:0000256" key="1">
    <source>
        <dbReference type="ARBA" id="ARBA00010122"/>
    </source>
</evidence>
<keyword evidence="3" id="KW-0808">Transferase</keyword>
<protein>
    <recommendedName>
        <fullName evidence="2">aspartate kinase</fullName>
        <ecNumber evidence="2">2.7.2.4</ecNumber>
    </recommendedName>
</protein>
<proteinExistence type="inferred from homology"/>
<dbReference type="SUPFAM" id="SSF53633">
    <property type="entry name" value="Carbamate kinase-like"/>
    <property type="match status" value="1"/>
</dbReference>
<dbReference type="OrthoDB" id="9799110at2"/>
<dbReference type="Proteomes" id="UP000247612">
    <property type="component" value="Unassembled WGS sequence"/>
</dbReference>
<dbReference type="EMBL" id="QJKH01000001">
    <property type="protein sequence ID" value="PXX81734.1"/>
    <property type="molecule type" value="Genomic_DNA"/>
</dbReference>
<evidence type="ECO:0000256" key="7">
    <source>
        <dbReference type="ARBA" id="ARBA00047872"/>
    </source>
</evidence>
<dbReference type="CDD" id="cd04234">
    <property type="entry name" value="AAK_AK"/>
    <property type="match status" value="1"/>
</dbReference>
<evidence type="ECO:0000256" key="2">
    <source>
        <dbReference type="ARBA" id="ARBA00013059"/>
    </source>
</evidence>
<evidence type="ECO:0000313" key="11">
    <source>
        <dbReference type="Proteomes" id="UP000247612"/>
    </source>
</evidence>
<keyword evidence="4" id="KW-0547">Nucleotide-binding</keyword>
<dbReference type="Pfam" id="PF00696">
    <property type="entry name" value="AA_kinase"/>
    <property type="match status" value="1"/>
</dbReference>
<dbReference type="RefSeq" id="WP_022936650.1">
    <property type="nucleotide sequence ID" value="NZ_BAABZA010000001.1"/>
</dbReference>
<accession>A0A2V2FBS3</accession>
<name>A0A2V2FBS3_9FIRM</name>
<dbReference type="EC" id="2.7.2.4" evidence="2"/>
<evidence type="ECO:0000313" key="9">
    <source>
        <dbReference type="EMBL" id="MDY5167246.1"/>
    </source>
</evidence>
<dbReference type="GO" id="GO:0004072">
    <property type="term" value="F:aspartate kinase activity"/>
    <property type="evidence" value="ECO:0007669"/>
    <property type="project" value="UniProtKB-EC"/>
</dbReference>
<evidence type="ECO:0000259" key="8">
    <source>
        <dbReference type="Pfam" id="PF00696"/>
    </source>
</evidence>
<dbReference type="GO" id="GO:0009090">
    <property type="term" value="P:homoserine biosynthetic process"/>
    <property type="evidence" value="ECO:0007669"/>
    <property type="project" value="TreeGrafter"/>
</dbReference>
<evidence type="ECO:0000256" key="5">
    <source>
        <dbReference type="ARBA" id="ARBA00022777"/>
    </source>
</evidence>
<reference evidence="10 11" key="1">
    <citation type="submission" date="2018-05" db="EMBL/GenBank/DDBJ databases">
        <title>Genomic Encyclopedia of Type Strains, Phase IV (KMG-IV): sequencing the most valuable type-strain genomes for metagenomic binning, comparative biology and taxonomic classification.</title>
        <authorList>
            <person name="Goeker M."/>
        </authorList>
    </citation>
    <scope>NUCLEOTIDE SEQUENCE [LARGE SCALE GENOMIC DNA]</scope>
    <source>
        <strain evidence="10 11">JC118</strain>
    </source>
</reference>
<dbReference type="EMBL" id="JALDAW010000011">
    <property type="protein sequence ID" value="MDY5167246.1"/>
    <property type="molecule type" value="Genomic_DNA"/>
</dbReference>
<reference evidence="9" key="2">
    <citation type="submission" date="2022-03" db="EMBL/GenBank/DDBJ databases">
        <title>First case of bacteraemia caused by Dielma fastidiosa in a patient hospitalised with diverticulitis.</title>
        <authorList>
            <person name="Forman-Ankjaer B."/>
            <person name="Hvid-Jensen F."/>
            <person name="Kobel C.M."/>
            <person name="Greve T."/>
        </authorList>
    </citation>
    <scope>NUCLEOTIDE SEQUENCE</scope>
    <source>
        <strain evidence="9">AUH_DF_2021</strain>
    </source>
</reference>
<dbReference type="GO" id="GO:0005524">
    <property type="term" value="F:ATP binding"/>
    <property type="evidence" value="ECO:0007669"/>
    <property type="project" value="UniProtKB-KW"/>
</dbReference>
<dbReference type="InterPro" id="IPR018042">
    <property type="entry name" value="Aspartate_kinase_CS"/>
</dbReference>
<dbReference type="PANTHER" id="PTHR21499">
    <property type="entry name" value="ASPARTATE KINASE"/>
    <property type="match status" value="1"/>
</dbReference>
<comment type="similarity">
    <text evidence="1">Belongs to the aspartokinase family.</text>
</comment>
<dbReference type="GO" id="GO:0005829">
    <property type="term" value="C:cytosol"/>
    <property type="evidence" value="ECO:0007669"/>
    <property type="project" value="TreeGrafter"/>
</dbReference>
<keyword evidence="5 10" id="KW-0418">Kinase</keyword>
<dbReference type="InterPro" id="IPR001048">
    <property type="entry name" value="Asp/Glu/Uridylate_kinase"/>
</dbReference>
<dbReference type="Gene3D" id="3.40.1160.10">
    <property type="entry name" value="Acetylglutamate kinase-like"/>
    <property type="match status" value="1"/>
</dbReference>
<evidence type="ECO:0000256" key="4">
    <source>
        <dbReference type="ARBA" id="ARBA00022741"/>
    </source>
</evidence>
<dbReference type="AlphaFoldDB" id="A0A2V2FBS3"/>
<gene>
    <name evidence="10" type="ORF">DES51_101350</name>
    <name evidence="9" type="ORF">MQE39_03795</name>
</gene>
<comment type="catalytic activity">
    <reaction evidence="7">
        <text>L-aspartate + ATP = 4-phospho-L-aspartate + ADP</text>
        <dbReference type="Rhea" id="RHEA:23776"/>
        <dbReference type="ChEBI" id="CHEBI:29991"/>
        <dbReference type="ChEBI" id="CHEBI:30616"/>
        <dbReference type="ChEBI" id="CHEBI:57535"/>
        <dbReference type="ChEBI" id="CHEBI:456216"/>
        <dbReference type="EC" id="2.7.2.4"/>
    </reaction>
</comment>
<evidence type="ECO:0000256" key="3">
    <source>
        <dbReference type="ARBA" id="ARBA00022679"/>
    </source>
</evidence>